<keyword evidence="9" id="KW-1185">Reference proteome</keyword>
<dbReference type="GO" id="GO:0008270">
    <property type="term" value="F:zinc ion binding"/>
    <property type="evidence" value="ECO:0007669"/>
    <property type="project" value="UniProtKB-KW"/>
</dbReference>
<feature type="region of interest" description="Disordered" evidence="6">
    <location>
        <begin position="382"/>
        <end position="407"/>
    </location>
</feature>
<dbReference type="SMART" id="SM00105">
    <property type="entry name" value="ArfGap"/>
    <property type="match status" value="1"/>
</dbReference>
<keyword evidence="2" id="KW-0479">Metal-binding</keyword>
<gene>
    <name evidence="8" type="ORF">M231_01982</name>
</gene>
<feature type="compositionally biased region" description="Basic and acidic residues" evidence="6">
    <location>
        <begin position="327"/>
        <end position="343"/>
    </location>
</feature>
<keyword evidence="1" id="KW-0343">GTPase activation</keyword>
<protein>
    <submittedName>
        <fullName evidence="8">ADP-ribosylation factor GTPase-activating protein 2/3</fullName>
    </submittedName>
</protein>
<evidence type="ECO:0000256" key="5">
    <source>
        <dbReference type="PROSITE-ProRule" id="PRU00288"/>
    </source>
</evidence>
<accession>A0A4Q1BS24</accession>
<dbReference type="AlphaFoldDB" id="A0A4Q1BS24"/>
<dbReference type="Gene3D" id="1.10.220.150">
    <property type="entry name" value="Arf GTPase activating protein"/>
    <property type="match status" value="1"/>
</dbReference>
<organism evidence="8 9">
    <name type="scientific">Tremella mesenterica</name>
    <name type="common">Jelly fungus</name>
    <dbReference type="NCBI Taxonomy" id="5217"/>
    <lineage>
        <taxon>Eukaryota</taxon>
        <taxon>Fungi</taxon>
        <taxon>Dikarya</taxon>
        <taxon>Basidiomycota</taxon>
        <taxon>Agaricomycotina</taxon>
        <taxon>Tremellomycetes</taxon>
        <taxon>Tremellales</taxon>
        <taxon>Tremellaceae</taxon>
        <taxon>Tremella</taxon>
    </lineage>
</organism>
<evidence type="ECO:0000256" key="4">
    <source>
        <dbReference type="ARBA" id="ARBA00022833"/>
    </source>
</evidence>
<dbReference type="CDD" id="cd08831">
    <property type="entry name" value="ArfGap_ArfGap2_3_like"/>
    <property type="match status" value="1"/>
</dbReference>
<dbReference type="SUPFAM" id="SSF57863">
    <property type="entry name" value="ArfGap/RecO-like zinc finger"/>
    <property type="match status" value="1"/>
</dbReference>
<evidence type="ECO:0000256" key="1">
    <source>
        <dbReference type="ARBA" id="ARBA00022468"/>
    </source>
</evidence>
<feature type="region of interest" description="Disordered" evidence="6">
    <location>
        <begin position="272"/>
        <end position="309"/>
    </location>
</feature>
<dbReference type="InterPro" id="IPR001164">
    <property type="entry name" value="ArfGAP_dom"/>
</dbReference>
<dbReference type="PANTHER" id="PTHR45686">
    <property type="entry name" value="ADP-RIBOSYLATION FACTOR GTPASE ACTIVATING PROTEIN 3, ISOFORM H-RELATED"/>
    <property type="match status" value="1"/>
</dbReference>
<reference evidence="8 9" key="1">
    <citation type="submission" date="2016-06" db="EMBL/GenBank/DDBJ databases">
        <title>Evolution of pathogenesis and genome organization in the Tremellales.</title>
        <authorList>
            <person name="Cuomo C."/>
            <person name="Litvintseva A."/>
            <person name="Heitman J."/>
            <person name="Chen Y."/>
            <person name="Sun S."/>
            <person name="Springer D."/>
            <person name="Dromer F."/>
            <person name="Young S."/>
            <person name="Zeng Q."/>
            <person name="Chapman S."/>
            <person name="Gujja S."/>
            <person name="Saif S."/>
            <person name="Birren B."/>
        </authorList>
    </citation>
    <scope>NUCLEOTIDE SEQUENCE [LARGE SCALE GENOMIC DNA]</scope>
    <source>
        <strain evidence="8 9">ATCC 28783</strain>
    </source>
</reference>
<evidence type="ECO:0000256" key="6">
    <source>
        <dbReference type="SAM" id="MobiDB-lite"/>
    </source>
</evidence>
<dbReference type="OrthoDB" id="983479at2759"/>
<evidence type="ECO:0000256" key="3">
    <source>
        <dbReference type="ARBA" id="ARBA00022771"/>
    </source>
</evidence>
<name>A0A4Q1BS24_TREME</name>
<feature type="region of interest" description="Disordered" evidence="6">
    <location>
        <begin position="147"/>
        <end position="230"/>
    </location>
</feature>
<dbReference type="Proteomes" id="UP000289152">
    <property type="component" value="Unassembled WGS sequence"/>
</dbReference>
<dbReference type="FunCoup" id="A0A4Q1BS24">
    <property type="interactions" value="323"/>
</dbReference>
<dbReference type="InterPro" id="IPR037278">
    <property type="entry name" value="ARFGAP/RecO"/>
</dbReference>
<dbReference type="VEuPathDB" id="FungiDB:TREMEDRAFT_26806"/>
<evidence type="ECO:0000313" key="8">
    <source>
        <dbReference type="EMBL" id="RXK40730.1"/>
    </source>
</evidence>
<proteinExistence type="predicted"/>
<dbReference type="GO" id="GO:0005096">
    <property type="term" value="F:GTPase activator activity"/>
    <property type="evidence" value="ECO:0007669"/>
    <property type="project" value="UniProtKB-KW"/>
</dbReference>
<sequence length="456" mass="49079">MDPTKAQTAATFAHLKKDKANKACFDCGAKNPTWSSVTFGIYLCLDCSSVHRNLGVHISFVRSTNLDSWNLQQLRTLKVGGNASLADFFTKHGGSSLLPPGNSDARTRYTSRQAGLYKEELARRVTEDARKYPHGIHVDGLELTPLASPAKADNPDDFFSTWDKAPVSKPATPVPSAKSTPPPSIGVVKPSRTVTSSALRAQPNARPAVTPRLSASGTAPSSGAKTSKLGAKKAATSINFEEAQKKAQEEAERIKRLGYDKMKEEEEAKALKEREAEERRKKAAVGETVSRTTTPANGTVRKDDKPVPVRLGFGQTAGVAAPAVAKPRAEVADEPHAARDRFGNQKGISSDMFFNRGLHDQSASAEGRERLQQFAGATAISSNQYFGRPEEDDEADRDGAGDILGLGDNETIQGLERGIRDLAGRVMANPDVQNLGDQIRQGALKLSDFLSSLEGR</sequence>
<keyword evidence="3 5" id="KW-0863">Zinc-finger</keyword>
<dbReference type="PANTHER" id="PTHR45686:SF4">
    <property type="entry name" value="ADP-RIBOSYLATION FACTOR GTPASE ACTIVATING PROTEIN 3, ISOFORM H"/>
    <property type="match status" value="1"/>
</dbReference>
<dbReference type="InParanoid" id="A0A4Q1BS24"/>
<dbReference type="STRING" id="5217.A0A4Q1BS24"/>
<feature type="compositionally biased region" description="Polar residues" evidence="6">
    <location>
        <begin position="213"/>
        <end position="225"/>
    </location>
</feature>
<evidence type="ECO:0000313" key="9">
    <source>
        <dbReference type="Proteomes" id="UP000289152"/>
    </source>
</evidence>
<dbReference type="PRINTS" id="PR00405">
    <property type="entry name" value="REVINTRACTNG"/>
</dbReference>
<keyword evidence="4" id="KW-0862">Zinc</keyword>
<dbReference type="GO" id="GO:0000139">
    <property type="term" value="C:Golgi membrane"/>
    <property type="evidence" value="ECO:0007669"/>
    <property type="project" value="GOC"/>
</dbReference>
<dbReference type="PROSITE" id="PS50115">
    <property type="entry name" value="ARFGAP"/>
    <property type="match status" value="1"/>
</dbReference>
<dbReference type="Pfam" id="PF01412">
    <property type="entry name" value="ArfGap"/>
    <property type="match status" value="1"/>
</dbReference>
<comment type="caution">
    <text evidence="8">The sequence shown here is derived from an EMBL/GenBank/DDBJ whole genome shotgun (WGS) entry which is preliminary data.</text>
</comment>
<dbReference type="FunFam" id="1.10.220.150:FF:000004">
    <property type="entry name" value="Putative ADP-ribosylation factor GTPase-activating protein 2"/>
    <property type="match status" value="1"/>
</dbReference>
<feature type="region of interest" description="Disordered" evidence="6">
    <location>
        <begin position="325"/>
        <end position="349"/>
    </location>
</feature>
<dbReference type="EMBL" id="SDIL01000015">
    <property type="protein sequence ID" value="RXK40730.1"/>
    <property type="molecule type" value="Genomic_DNA"/>
</dbReference>
<dbReference type="GO" id="GO:0048205">
    <property type="term" value="P:COPI coating of Golgi vesicle"/>
    <property type="evidence" value="ECO:0007669"/>
    <property type="project" value="TreeGrafter"/>
</dbReference>
<evidence type="ECO:0000259" key="7">
    <source>
        <dbReference type="PROSITE" id="PS50115"/>
    </source>
</evidence>
<dbReference type="InterPro" id="IPR038508">
    <property type="entry name" value="ArfGAP_dom_sf"/>
</dbReference>
<feature type="domain" description="Arf-GAP" evidence="7">
    <location>
        <begin position="9"/>
        <end position="132"/>
    </location>
</feature>
<evidence type="ECO:0000256" key="2">
    <source>
        <dbReference type="ARBA" id="ARBA00022723"/>
    </source>
</evidence>